<evidence type="ECO:0000313" key="2">
    <source>
        <dbReference type="Proteomes" id="UP000305906"/>
    </source>
</evidence>
<gene>
    <name evidence="1" type="ORF">FE633_31070</name>
</gene>
<protein>
    <submittedName>
        <fullName evidence="1">Uncharacterized protein</fullName>
    </submittedName>
</protein>
<dbReference type="Proteomes" id="UP000305906">
    <property type="component" value="Unassembled WGS sequence"/>
</dbReference>
<reference evidence="1 2" key="1">
    <citation type="submission" date="2019-05" db="EMBL/GenBank/DDBJ databases">
        <title>Streptomyces sp. NEAU-C151, a novel actinomycete isolated from soil.</title>
        <authorList>
            <person name="Han L."/>
            <person name="Jiang H."/>
        </authorList>
    </citation>
    <scope>NUCLEOTIDE SEQUENCE [LARGE SCALE GENOMIC DNA]</scope>
    <source>
        <strain evidence="1 2">NEAU-C151</strain>
    </source>
</reference>
<name>A0A5R9FF45_9ACTN</name>
<proteinExistence type="predicted"/>
<comment type="caution">
    <text evidence="1">The sequence shown here is derived from an EMBL/GenBank/DDBJ whole genome shotgun (WGS) entry which is preliminary data.</text>
</comment>
<accession>A0A5R9FF45</accession>
<dbReference type="AlphaFoldDB" id="A0A5R9FF45"/>
<keyword evidence="2" id="KW-1185">Reference proteome</keyword>
<dbReference type="EMBL" id="VBZC01000041">
    <property type="protein sequence ID" value="TLS42422.1"/>
    <property type="molecule type" value="Genomic_DNA"/>
</dbReference>
<sequence length="75" mass="7945">MPSGHRSGRGSPRPAGEWCALRARAPPGLAVRTVGVRPTVQAGFFPRARPFPKLGAPPPDPRIGLNGLVLKRRTG</sequence>
<evidence type="ECO:0000313" key="1">
    <source>
        <dbReference type="EMBL" id="TLS42422.1"/>
    </source>
</evidence>
<organism evidence="1 2">
    <name type="scientific">Streptomyces montanus</name>
    <dbReference type="NCBI Taxonomy" id="2580423"/>
    <lineage>
        <taxon>Bacteria</taxon>
        <taxon>Bacillati</taxon>
        <taxon>Actinomycetota</taxon>
        <taxon>Actinomycetes</taxon>
        <taxon>Kitasatosporales</taxon>
        <taxon>Streptomycetaceae</taxon>
        <taxon>Streptomyces</taxon>
    </lineage>
</organism>